<keyword evidence="2" id="KW-1185">Reference proteome</keyword>
<organism evidence="1 2">
    <name type="scientific">Cladosporium halotolerans</name>
    <dbReference type="NCBI Taxonomy" id="1052096"/>
    <lineage>
        <taxon>Eukaryota</taxon>
        <taxon>Fungi</taxon>
        <taxon>Dikarya</taxon>
        <taxon>Ascomycota</taxon>
        <taxon>Pezizomycotina</taxon>
        <taxon>Dothideomycetes</taxon>
        <taxon>Dothideomycetidae</taxon>
        <taxon>Cladosporiales</taxon>
        <taxon>Cladosporiaceae</taxon>
        <taxon>Cladosporium</taxon>
    </lineage>
</organism>
<dbReference type="AlphaFoldDB" id="A0AB34KW83"/>
<dbReference type="EMBL" id="JAAQHG020000008">
    <property type="protein sequence ID" value="KAL1588052.1"/>
    <property type="molecule type" value="Genomic_DNA"/>
</dbReference>
<proteinExistence type="predicted"/>
<comment type="caution">
    <text evidence="1">The sequence shown here is derived from an EMBL/GenBank/DDBJ whole genome shotgun (WGS) entry which is preliminary data.</text>
</comment>
<dbReference type="RefSeq" id="XP_069231157.1">
    <property type="nucleotide sequence ID" value="XM_069371830.1"/>
</dbReference>
<dbReference type="Proteomes" id="UP000803884">
    <property type="component" value="Unassembled WGS sequence"/>
</dbReference>
<sequence>MAIRPQILTDIHLSDFVSHLLKTDTQSILIFCGSKEMFLEQLLTVGNETTTNDSDDPTSDTDEAALRANTALNELLRPPTLHQLASSRSVKLAVCPDVAHLRAYLAMIALAQAKEAEIDTTKVHCQNRDSILAILNPLDLHRSTSSFSAQGINRTFASAVEAAHATERRLLMAECPPNTPREPDQLDMGFEVEHENDVRLPDNPWDQEVSILNVTTKSFGAGGRGWVGRTVTIRRIAERWFEFSQCRLHDHSE</sequence>
<gene>
    <name evidence="1" type="ORF">WHR41_03224</name>
</gene>
<evidence type="ECO:0000313" key="2">
    <source>
        <dbReference type="Proteomes" id="UP000803884"/>
    </source>
</evidence>
<evidence type="ECO:0000313" key="1">
    <source>
        <dbReference type="EMBL" id="KAL1588052.1"/>
    </source>
</evidence>
<name>A0AB34KW83_9PEZI</name>
<protein>
    <submittedName>
        <fullName evidence="1">Uncharacterized protein</fullName>
    </submittedName>
</protein>
<reference evidence="1 2" key="1">
    <citation type="journal article" date="2020" name="Microbiol. Resour. Announc.">
        <title>Draft Genome Sequence of a Cladosporium Species Isolated from the Mesophotic Ascidian Didemnum maculosum.</title>
        <authorList>
            <person name="Gioti A."/>
            <person name="Siaperas R."/>
            <person name="Nikolaivits E."/>
            <person name="Le Goff G."/>
            <person name="Ouazzani J."/>
            <person name="Kotoulas G."/>
            <person name="Topakas E."/>
        </authorList>
    </citation>
    <scope>NUCLEOTIDE SEQUENCE [LARGE SCALE GENOMIC DNA]</scope>
    <source>
        <strain evidence="1 2">TM138-S3</strain>
    </source>
</reference>
<accession>A0AB34KW83</accession>
<dbReference type="GeneID" id="96004668"/>